<dbReference type="GO" id="GO:0004843">
    <property type="term" value="F:cysteine-type deubiquitinase activity"/>
    <property type="evidence" value="ECO:0007669"/>
    <property type="project" value="InterPro"/>
</dbReference>
<evidence type="ECO:0000313" key="4">
    <source>
        <dbReference type="Proteomes" id="UP000050761"/>
    </source>
</evidence>
<gene>
    <name evidence="3" type="ORF">HPBE_LOCUS21283</name>
</gene>
<dbReference type="Pfam" id="PF00443">
    <property type="entry name" value="UCH"/>
    <property type="match status" value="1"/>
</dbReference>
<proteinExistence type="inferred from homology"/>
<accession>A0A3P8CWB4</accession>
<dbReference type="PANTHER" id="PTHR24006:SF933">
    <property type="entry name" value="UBA DOMAIN-CONTAINING PROTEIN"/>
    <property type="match status" value="1"/>
</dbReference>
<reference evidence="3 4" key="1">
    <citation type="submission" date="2018-11" db="EMBL/GenBank/DDBJ databases">
        <authorList>
            <consortium name="Pathogen Informatics"/>
        </authorList>
    </citation>
    <scope>NUCLEOTIDE SEQUENCE [LARGE SCALE GENOMIC DNA]</scope>
</reference>
<dbReference type="SUPFAM" id="SSF54001">
    <property type="entry name" value="Cysteine proteinases"/>
    <property type="match status" value="1"/>
</dbReference>
<dbReference type="WBParaSite" id="HPBE_0002128401-mRNA-1">
    <property type="protein sequence ID" value="HPBE_0002128401-mRNA-1"/>
    <property type="gene ID" value="HPBE_0002128401"/>
</dbReference>
<evidence type="ECO:0000313" key="5">
    <source>
        <dbReference type="WBParaSite" id="HPBE_0002128401-mRNA-1"/>
    </source>
</evidence>
<protein>
    <submittedName>
        <fullName evidence="5">USP domain-containing protein</fullName>
    </submittedName>
</protein>
<dbReference type="PROSITE" id="PS00972">
    <property type="entry name" value="USP_1"/>
    <property type="match status" value="1"/>
</dbReference>
<comment type="similarity">
    <text evidence="1">Belongs to the peptidase C19 family.</text>
</comment>
<keyword evidence="4" id="KW-1185">Reference proteome</keyword>
<dbReference type="OrthoDB" id="289038at2759"/>
<reference evidence="5" key="2">
    <citation type="submission" date="2019-09" db="UniProtKB">
        <authorList>
            <consortium name="WormBaseParasite"/>
        </authorList>
    </citation>
    <scope>IDENTIFICATION</scope>
</reference>
<dbReference type="GO" id="GO:0005829">
    <property type="term" value="C:cytosol"/>
    <property type="evidence" value="ECO:0007669"/>
    <property type="project" value="TreeGrafter"/>
</dbReference>
<name>A0A183GFT2_HELPZ</name>
<dbReference type="Gene3D" id="3.90.70.10">
    <property type="entry name" value="Cysteine proteinases"/>
    <property type="match status" value="1"/>
</dbReference>
<dbReference type="InterPro" id="IPR038765">
    <property type="entry name" value="Papain-like_cys_pep_sf"/>
</dbReference>
<dbReference type="GO" id="GO:0005634">
    <property type="term" value="C:nucleus"/>
    <property type="evidence" value="ECO:0007669"/>
    <property type="project" value="TreeGrafter"/>
</dbReference>
<dbReference type="InterPro" id="IPR018200">
    <property type="entry name" value="USP_CS"/>
</dbReference>
<evidence type="ECO:0000313" key="3">
    <source>
        <dbReference type="EMBL" id="VDP24224.1"/>
    </source>
</evidence>
<evidence type="ECO:0000256" key="1">
    <source>
        <dbReference type="ARBA" id="ARBA00009085"/>
    </source>
</evidence>
<dbReference type="Proteomes" id="UP000050761">
    <property type="component" value="Unassembled WGS sequence"/>
</dbReference>
<dbReference type="PANTHER" id="PTHR24006">
    <property type="entry name" value="UBIQUITIN CARBOXYL-TERMINAL HYDROLASE"/>
    <property type="match status" value="1"/>
</dbReference>
<dbReference type="GO" id="GO:0016579">
    <property type="term" value="P:protein deubiquitination"/>
    <property type="evidence" value="ECO:0007669"/>
    <property type="project" value="InterPro"/>
</dbReference>
<dbReference type="EMBL" id="UZAH01032860">
    <property type="protein sequence ID" value="VDP24224.1"/>
    <property type="molecule type" value="Genomic_DNA"/>
</dbReference>
<sequence length="1338" mass="150891">MVCIELECRSIGVYKIYVQRGEKSVEVPCAHEWKTLEQVGMVALRDGICETEDVDISIRCPRLSVSSVKCDSGKCISEKHLPGVIVHETSGVFPMLYELLGIADGEIQKACQRILALIPVDPTVLSALAIKESPSKSVHENLDENAVINKHLTPSDPFRLLYTLEVLSGLLVPTSATKGTVAISNRLSRAILKSDVYNHLLKLLTIPHTIAPIAASERTRIFELLTLIFGVLLHGQSVLSNAITHDGQCLADLQSFKRSERRKDPLYEDLSTLAIDSTSAISSFNCDEFSTLLTMLRDCAWRAAAGWLLHSLRLPVHNSYFGILPRRVQIARISIMLGSEAPSGATSPSEVFLDLPAFNVPDAPSASESIRRSGAEALDDRSEALTNDILMLMTRCLIGRLNSSRVDRDEKKGLLKLCTTDVWRDFWKDVLVYTVTDRLRRHARDALVNIARSLSVESDICTLLFMLLETMEAVPFCKDSSVKIDRLAHRQLDNALDLHLCLASILDLGRIHSEDNRGFWRIVERDPVQIAWEIFDFMTSMGLDANYSDIDADFVYSKLCIGDKFMTSVLGCCVFAQVLSSSSSKVWEAKNSLFALEILADLSESVPRNAARLIDWLYNYFGELRELEWEFRPMLESRVLDHVGLQNAGGTCYMNSVLQQLFAIPGLAAHLFSIEMPKGENSENRFRLLLRGDEEKTVSSYSQLLAAVQSVFARLAMTRCRLYVPREIWDTFRFYGADRLDTRQQHDAVDFFTELIDRVDSALEAQKMPLLFRPRLCGKFTYEYICYGCFHRHIGAEEEFLAVNLELHGPSLEECLEHYVNGELLECDNAYYCCKCEEKRNTLRRGSFCKLPSTLTIQLKRFSYDINGRVDKKNDFCSFPMVLDMAPYCSQARAVCDQELKSLFDDARLSMNLGAISSDGVNFLKIVTEIGTLASLPCQLRRYRFLQSLEKLPEMRHTSTYEKWVELNDAEVRLFPATPEAMECEWFGGSFTASPSTTFSPRLDLPKERLRSYSAYVLIYEKKDARVNAVSEKPPRLPLQLLNCVDNENVSFLKDRDLFSSSYGYAVSKTVSNFVTYLEGAEDLKNEEHVKMAVAIFDMLFDYCYKALWRLSYEAREGRVFDMSVNGIRGLLRLSSAVRQKFFELLTNYNYKVFYTMMSCPEDVCGAWWRVVGDALTCWFDDHDASRVPQTSVKLPAGIISRMIGQIKMAGQSNECCVNCVLRCLNGFVCNSSSGSFLLVADGALQAVSDLIATDCITLCEEVVLSATHFISIVLVCWCKACAARWVHFPSNVNRLLANRFCNVETSIVVHKSDRDVDRVLLLDPGSQTIQLLTTQVT</sequence>
<organism evidence="4 5">
    <name type="scientific">Heligmosomoides polygyrus</name>
    <name type="common">Parasitic roundworm</name>
    <dbReference type="NCBI Taxonomy" id="6339"/>
    <lineage>
        <taxon>Eukaryota</taxon>
        <taxon>Metazoa</taxon>
        <taxon>Ecdysozoa</taxon>
        <taxon>Nematoda</taxon>
        <taxon>Chromadorea</taxon>
        <taxon>Rhabditida</taxon>
        <taxon>Rhabditina</taxon>
        <taxon>Rhabditomorpha</taxon>
        <taxon>Strongyloidea</taxon>
        <taxon>Heligmosomidae</taxon>
        <taxon>Heligmosomoides</taxon>
    </lineage>
</organism>
<dbReference type="PROSITE" id="PS50235">
    <property type="entry name" value="USP_3"/>
    <property type="match status" value="1"/>
</dbReference>
<evidence type="ECO:0000259" key="2">
    <source>
        <dbReference type="PROSITE" id="PS50235"/>
    </source>
</evidence>
<dbReference type="InterPro" id="IPR001394">
    <property type="entry name" value="Peptidase_C19_UCH"/>
</dbReference>
<dbReference type="InterPro" id="IPR050164">
    <property type="entry name" value="Peptidase_C19"/>
</dbReference>
<accession>A0A183GFT2</accession>
<feature type="domain" description="USP" evidence="2">
    <location>
        <begin position="643"/>
        <end position="1023"/>
    </location>
</feature>
<dbReference type="InterPro" id="IPR028889">
    <property type="entry name" value="USP"/>
</dbReference>